<keyword evidence="4" id="KW-1185">Reference proteome</keyword>
<dbReference type="OrthoDB" id="4690547at2"/>
<dbReference type="InterPro" id="IPR002347">
    <property type="entry name" value="SDR_fam"/>
</dbReference>
<evidence type="ECO:0000313" key="4">
    <source>
        <dbReference type="Proteomes" id="UP000031977"/>
    </source>
</evidence>
<dbReference type="Pfam" id="PF00106">
    <property type="entry name" value="adh_short"/>
    <property type="match status" value="1"/>
</dbReference>
<gene>
    <name evidence="3" type="ORF">SU60_17340</name>
</gene>
<keyword evidence="2" id="KW-0560">Oxidoreductase</keyword>
<sequence>MLKTVLITGGTRGVGAALVEQYLMRGFNVIATGSCQATVDKARNETPEADWLVCNLSSDLSIDLLCQHLVNKPLHFVIHNAGVQQLRNYFDKQPTQISSHDETMINLIAPIILTEKLSDNVLSNKGTWVYVTSGLAIAPKQSSPVYCANKAGLRAFTKSFRAQAKMGKHPIHVCEAILPLVDTDMVRGRGKGKITAQEAARQIIAGVDRAKPEIQVGKTKALMSLRKWFPNFAESLMLRI</sequence>
<proteinExistence type="inferred from homology"/>
<evidence type="ECO:0000256" key="2">
    <source>
        <dbReference type="ARBA" id="ARBA00023002"/>
    </source>
</evidence>
<evidence type="ECO:0000256" key="1">
    <source>
        <dbReference type="ARBA" id="ARBA00006484"/>
    </source>
</evidence>
<protein>
    <submittedName>
        <fullName evidence="3">Dehydrogenase</fullName>
    </submittedName>
</protein>
<comment type="similarity">
    <text evidence="1">Belongs to the short-chain dehydrogenases/reductases (SDR) family.</text>
</comment>
<organism evidence="3 4">
    <name type="scientific">Vibrio mytili</name>
    <dbReference type="NCBI Taxonomy" id="50718"/>
    <lineage>
        <taxon>Bacteria</taxon>
        <taxon>Pseudomonadati</taxon>
        <taxon>Pseudomonadota</taxon>
        <taxon>Gammaproteobacteria</taxon>
        <taxon>Vibrionales</taxon>
        <taxon>Vibrionaceae</taxon>
        <taxon>Vibrio</taxon>
    </lineage>
</organism>
<dbReference type="GO" id="GO:0016491">
    <property type="term" value="F:oxidoreductase activity"/>
    <property type="evidence" value="ECO:0007669"/>
    <property type="project" value="UniProtKB-KW"/>
</dbReference>
<evidence type="ECO:0000313" key="3">
    <source>
        <dbReference type="EMBL" id="KIN09779.1"/>
    </source>
</evidence>
<dbReference type="PRINTS" id="PR00081">
    <property type="entry name" value="GDHRDH"/>
</dbReference>
<dbReference type="SUPFAM" id="SSF51735">
    <property type="entry name" value="NAD(P)-binding Rossmann-fold domains"/>
    <property type="match status" value="1"/>
</dbReference>
<comment type="caution">
    <text evidence="3">The sequence shown here is derived from an EMBL/GenBank/DDBJ whole genome shotgun (WGS) entry which is preliminary data.</text>
</comment>
<dbReference type="EMBL" id="JXOK01000068">
    <property type="protein sequence ID" value="KIN09779.1"/>
    <property type="molecule type" value="Genomic_DNA"/>
</dbReference>
<dbReference type="AlphaFoldDB" id="A0A0C3DEI5"/>
<accession>A0A0C3DEI5</accession>
<reference evidence="3 4" key="1">
    <citation type="submission" date="2015-01" db="EMBL/GenBank/DDBJ databases">
        <title>Draft genome of Vibrio mytili type strain CAIM 528.</title>
        <authorList>
            <person name="Gonzalez-Castillo A."/>
            <person name="Gomez-Gil B."/>
            <person name="Enciso-Ibarra J."/>
        </authorList>
    </citation>
    <scope>NUCLEOTIDE SEQUENCE [LARGE SCALE GENOMIC DNA]</scope>
    <source>
        <strain evidence="3 4">CAIM 528</strain>
    </source>
</reference>
<dbReference type="Proteomes" id="UP000031977">
    <property type="component" value="Unassembled WGS sequence"/>
</dbReference>
<dbReference type="Gene3D" id="3.40.50.720">
    <property type="entry name" value="NAD(P)-binding Rossmann-like Domain"/>
    <property type="match status" value="1"/>
</dbReference>
<dbReference type="PANTHER" id="PTHR44196">
    <property type="entry name" value="DEHYDROGENASE/REDUCTASE SDR FAMILY MEMBER 7B"/>
    <property type="match status" value="1"/>
</dbReference>
<dbReference type="GO" id="GO:0016020">
    <property type="term" value="C:membrane"/>
    <property type="evidence" value="ECO:0007669"/>
    <property type="project" value="TreeGrafter"/>
</dbReference>
<dbReference type="PANTHER" id="PTHR44196:SF1">
    <property type="entry name" value="DEHYDROGENASE_REDUCTASE SDR FAMILY MEMBER 7B"/>
    <property type="match status" value="1"/>
</dbReference>
<dbReference type="InterPro" id="IPR036291">
    <property type="entry name" value="NAD(P)-bd_dom_sf"/>
</dbReference>
<dbReference type="RefSeq" id="WP_041156687.1">
    <property type="nucleotide sequence ID" value="NZ_CBCRVP010000052.1"/>
</dbReference>
<name>A0A0C3DEI5_9VIBR</name>